<feature type="compositionally biased region" description="Basic and acidic residues" evidence="5">
    <location>
        <begin position="193"/>
        <end position="205"/>
    </location>
</feature>
<feature type="region of interest" description="Disordered" evidence="5">
    <location>
        <begin position="291"/>
        <end position="310"/>
    </location>
</feature>
<evidence type="ECO:0000256" key="1">
    <source>
        <dbReference type="ARBA" id="ARBA00023015"/>
    </source>
</evidence>
<dbReference type="PANTHER" id="PTHR23351">
    <property type="entry name" value="FOS TRANSCRIPTION FACTOR-RELATED"/>
    <property type="match status" value="1"/>
</dbReference>
<dbReference type="InterPro" id="IPR000837">
    <property type="entry name" value="AP-1"/>
</dbReference>
<dbReference type="PROSITE" id="PS50217">
    <property type="entry name" value="BZIP"/>
    <property type="match status" value="1"/>
</dbReference>
<dbReference type="PANTHER" id="PTHR23351:SF24">
    <property type="entry name" value="ACTIVATING TRANSCRIPTION FACTOR 3-RELATED"/>
    <property type="match status" value="1"/>
</dbReference>
<accession>A0A7R9CB35</accession>
<keyword evidence="3" id="KW-0804">Transcription</keyword>
<reference evidence="7" key="1">
    <citation type="submission" date="2020-11" db="EMBL/GenBank/DDBJ databases">
        <authorList>
            <person name="Tran Van P."/>
        </authorList>
    </citation>
    <scope>NUCLEOTIDE SEQUENCE</scope>
</reference>
<dbReference type="GO" id="GO:0000981">
    <property type="term" value="F:DNA-binding transcription factor activity, RNA polymerase II-specific"/>
    <property type="evidence" value="ECO:0007669"/>
    <property type="project" value="TreeGrafter"/>
</dbReference>
<feature type="region of interest" description="Disordered" evidence="5">
    <location>
        <begin position="105"/>
        <end position="141"/>
    </location>
</feature>
<keyword evidence="4" id="KW-0175">Coiled coil</keyword>
<protein>
    <recommendedName>
        <fullName evidence="6">BZIP domain-containing protein</fullName>
    </recommendedName>
</protein>
<dbReference type="AlphaFoldDB" id="A0A7R9CB35"/>
<feature type="compositionally biased region" description="Low complexity" evidence="5">
    <location>
        <begin position="58"/>
        <end position="80"/>
    </location>
</feature>
<evidence type="ECO:0000256" key="2">
    <source>
        <dbReference type="ARBA" id="ARBA00023125"/>
    </source>
</evidence>
<sequence length="377" mass="41750">MYNLNVNVAMNNNLLCVENSCTTPKTPEILNSLMAMTNPFDGYNANRGGSGPRVGACPPGAGSSDATGSSTSSGSPLGSPTTPPSIQHTCSQLIKEGLKLTIQTKRRQTGRSTLDDNPFDGHLPPSKLARREEEVSHNVDHYDDDDYDDLFSPGFGLIKEGLKLTIQTKRRQTGRSTLDDNPFDGHLPPSKLARREEEVSHNVDHYDDDDYDDLFSPGFGLTPEDEERRRRRRERNKIAATKCRLKKRERTVNLVQESEILETQNHDLKSQIQELESQRRRLMEMLSMHSPTCMRNSRPPPRSVRTTPHPHVDAGQQMVAQYTSPGTMMSDLGPDVTYTNLMDVQAPAGYHPYTSTSCSFSGGYSTSSGGVDNGCMA</sequence>
<dbReference type="PROSITE" id="PS00036">
    <property type="entry name" value="BZIP_BASIC"/>
    <property type="match status" value="1"/>
</dbReference>
<dbReference type="SMART" id="SM00338">
    <property type="entry name" value="BRLZ"/>
    <property type="match status" value="1"/>
</dbReference>
<feature type="domain" description="BZIP" evidence="6">
    <location>
        <begin position="226"/>
        <end position="289"/>
    </location>
</feature>
<evidence type="ECO:0000256" key="3">
    <source>
        <dbReference type="ARBA" id="ARBA00023163"/>
    </source>
</evidence>
<feature type="coiled-coil region" evidence="4">
    <location>
        <begin position="258"/>
        <end position="285"/>
    </location>
</feature>
<dbReference type="SUPFAM" id="SSF57959">
    <property type="entry name" value="Leucine zipper domain"/>
    <property type="match status" value="1"/>
</dbReference>
<dbReference type="GO" id="GO:0005634">
    <property type="term" value="C:nucleus"/>
    <property type="evidence" value="ECO:0007669"/>
    <property type="project" value="TreeGrafter"/>
</dbReference>
<dbReference type="EMBL" id="OC316496">
    <property type="protein sequence ID" value="CAD7392118.1"/>
    <property type="molecule type" value="Genomic_DNA"/>
</dbReference>
<gene>
    <name evidence="7" type="ORF">TCEB3V08_LOCUS153</name>
</gene>
<dbReference type="GO" id="GO:0000978">
    <property type="term" value="F:RNA polymerase II cis-regulatory region sequence-specific DNA binding"/>
    <property type="evidence" value="ECO:0007669"/>
    <property type="project" value="TreeGrafter"/>
</dbReference>
<dbReference type="PRINTS" id="PR00042">
    <property type="entry name" value="LEUZIPPRFOS"/>
</dbReference>
<dbReference type="InterPro" id="IPR004827">
    <property type="entry name" value="bZIP"/>
</dbReference>
<dbReference type="Pfam" id="PF00170">
    <property type="entry name" value="bZIP_1"/>
    <property type="match status" value="1"/>
</dbReference>
<feature type="region of interest" description="Disordered" evidence="5">
    <location>
        <begin position="44"/>
        <end position="87"/>
    </location>
</feature>
<keyword evidence="1" id="KW-0805">Transcription regulation</keyword>
<evidence type="ECO:0000256" key="5">
    <source>
        <dbReference type="SAM" id="MobiDB-lite"/>
    </source>
</evidence>
<dbReference type="Gene3D" id="1.20.5.170">
    <property type="match status" value="1"/>
</dbReference>
<evidence type="ECO:0000259" key="6">
    <source>
        <dbReference type="PROSITE" id="PS50217"/>
    </source>
</evidence>
<evidence type="ECO:0000256" key="4">
    <source>
        <dbReference type="SAM" id="Coils"/>
    </source>
</evidence>
<evidence type="ECO:0000313" key="7">
    <source>
        <dbReference type="EMBL" id="CAD7392118.1"/>
    </source>
</evidence>
<keyword evidence="2" id="KW-0238">DNA-binding</keyword>
<name>A0A7R9CB35_TIMCR</name>
<dbReference type="InterPro" id="IPR046347">
    <property type="entry name" value="bZIP_sf"/>
</dbReference>
<dbReference type="CDD" id="cd14722">
    <property type="entry name" value="bZIP_ATF3"/>
    <property type="match status" value="1"/>
</dbReference>
<feature type="region of interest" description="Disordered" evidence="5">
    <location>
        <begin position="169"/>
        <end position="211"/>
    </location>
</feature>
<proteinExistence type="predicted"/>
<feature type="compositionally biased region" description="Basic and acidic residues" evidence="5">
    <location>
        <begin position="129"/>
        <end position="141"/>
    </location>
</feature>
<organism evidence="7">
    <name type="scientific">Timema cristinae</name>
    <name type="common">Walking stick</name>
    <dbReference type="NCBI Taxonomy" id="61476"/>
    <lineage>
        <taxon>Eukaryota</taxon>
        <taxon>Metazoa</taxon>
        <taxon>Ecdysozoa</taxon>
        <taxon>Arthropoda</taxon>
        <taxon>Hexapoda</taxon>
        <taxon>Insecta</taxon>
        <taxon>Pterygota</taxon>
        <taxon>Neoptera</taxon>
        <taxon>Polyneoptera</taxon>
        <taxon>Phasmatodea</taxon>
        <taxon>Timematodea</taxon>
        <taxon>Timematoidea</taxon>
        <taxon>Timematidae</taxon>
        <taxon>Timema</taxon>
    </lineage>
</organism>